<dbReference type="InterPro" id="IPR045211">
    <property type="entry name" value="TFP11/STIP/Ntr1"/>
</dbReference>
<dbReference type="PANTHER" id="PTHR23329">
    <property type="entry name" value="TUFTELIN-INTERACTING PROTEIN 11-RELATED"/>
    <property type="match status" value="1"/>
</dbReference>
<dbReference type="PANTHER" id="PTHR23329:SF1">
    <property type="entry name" value="TUFTELIN-INTERACTING PROTEIN 11"/>
    <property type="match status" value="1"/>
</dbReference>
<organism evidence="3 4">
    <name type="scientific">Caligus rogercresseyi</name>
    <name type="common">Sea louse</name>
    <dbReference type="NCBI Taxonomy" id="217165"/>
    <lineage>
        <taxon>Eukaryota</taxon>
        <taxon>Metazoa</taxon>
        <taxon>Ecdysozoa</taxon>
        <taxon>Arthropoda</taxon>
        <taxon>Crustacea</taxon>
        <taxon>Multicrustacea</taxon>
        <taxon>Hexanauplia</taxon>
        <taxon>Copepoda</taxon>
        <taxon>Siphonostomatoida</taxon>
        <taxon>Caligidae</taxon>
        <taxon>Caligus</taxon>
    </lineage>
</organism>
<evidence type="ECO:0000313" key="3">
    <source>
        <dbReference type="EMBL" id="QQP32265.1"/>
    </source>
</evidence>
<dbReference type="AlphaFoldDB" id="A0A7T8GL58"/>
<evidence type="ECO:0000259" key="2">
    <source>
        <dbReference type="Pfam" id="PF07842"/>
    </source>
</evidence>
<name>A0A7T8GL58_CALRO</name>
<evidence type="ECO:0000313" key="4">
    <source>
        <dbReference type="Proteomes" id="UP000595437"/>
    </source>
</evidence>
<dbReference type="GO" id="GO:0000390">
    <property type="term" value="P:spliceosomal complex disassembly"/>
    <property type="evidence" value="ECO:0007669"/>
    <property type="project" value="InterPro"/>
</dbReference>
<dbReference type="OrthoDB" id="4822at2759"/>
<feature type="non-terminal residue" evidence="3">
    <location>
        <position position="1"/>
    </location>
</feature>
<protein>
    <submittedName>
        <fullName evidence="3">Tuftelin interacting protein like</fullName>
    </submittedName>
</protein>
<feature type="region of interest" description="Disordered" evidence="1">
    <location>
        <begin position="92"/>
        <end position="122"/>
    </location>
</feature>
<reference evidence="4" key="1">
    <citation type="submission" date="2021-01" db="EMBL/GenBank/DDBJ databases">
        <title>Caligus Genome Assembly.</title>
        <authorList>
            <person name="Gallardo-Escarate C."/>
        </authorList>
    </citation>
    <scope>NUCLEOTIDE SEQUENCE [LARGE SCALE GENOMIC DNA]</scope>
</reference>
<dbReference type="InterPro" id="IPR022783">
    <property type="entry name" value="GCFC_dom"/>
</dbReference>
<sequence length="122" mass="13515">DLAPWNAVMEWVDLLPINVIVGLLEKHFFPKWLQVLASWLNHCPNYNEVSKWYEGWKSIVYPEILAHSQVKHHFVLALDMMNRAVGMPPSGPAYHAAASTSQSHSSALPSSGRSHGLPGSCG</sequence>
<feature type="compositionally biased region" description="Low complexity" evidence="1">
    <location>
        <begin position="93"/>
        <end position="111"/>
    </location>
</feature>
<dbReference type="EMBL" id="CP045909">
    <property type="protein sequence ID" value="QQP32265.1"/>
    <property type="molecule type" value="Genomic_DNA"/>
</dbReference>
<keyword evidence="4" id="KW-1185">Reference proteome</keyword>
<dbReference type="Pfam" id="PF07842">
    <property type="entry name" value="GCFC"/>
    <property type="match status" value="1"/>
</dbReference>
<proteinExistence type="predicted"/>
<dbReference type="Proteomes" id="UP000595437">
    <property type="component" value="Chromosome 20"/>
</dbReference>
<feature type="domain" description="GCF C-terminal" evidence="2">
    <location>
        <begin position="2"/>
        <end position="36"/>
    </location>
</feature>
<evidence type="ECO:0000256" key="1">
    <source>
        <dbReference type="SAM" id="MobiDB-lite"/>
    </source>
</evidence>
<accession>A0A7T8GL58</accession>
<gene>
    <name evidence="3" type="ORF">FKW44_024508</name>
</gene>
<dbReference type="GO" id="GO:0071008">
    <property type="term" value="C:U2-type post-mRNA release spliceosomal complex"/>
    <property type="evidence" value="ECO:0007669"/>
    <property type="project" value="TreeGrafter"/>
</dbReference>